<dbReference type="EMBL" id="JACGWN010000005">
    <property type="protein sequence ID" value="KAL0449531.1"/>
    <property type="molecule type" value="Genomic_DNA"/>
</dbReference>
<organism evidence="1">
    <name type="scientific">Sesamum latifolium</name>
    <dbReference type="NCBI Taxonomy" id="2727402"/>
    <lineage>
        <taxon>Eukaryota</taxon>
        <taxon>Viridiplantae</taxon>
        <taxon>Streptophyta</taxon>
        <taxon>Embryophyta</taxon>
        <taxon>Tracheophyta</taxon>
        <taxon>Spermatophyta</taxon>
        <taxon>Magnoliopsida</taxon>
        <taxon>eudicotyledons</taxon>
        <taxon>Gunneridae</taxon>
        <taxon>Pentapetalae</taxon>
        <taxon>asterids</taxon>
        <taxon>lamiids</taxon>
        <taxon>Lamiales</taxon>
        <taxon>Pedaliaceae</taxon>
        <taxon>Sesamum</taxon>
    </lineage>
</organism>
<reference evidence="1" key="2">
    <citation type="journal article" date="2024" name="Plant">
        <title>Genomic evolution and insights into agronomic trait innovations of Sesamum species.</title>
        <authorList>
            <person name="Miao H."/>
            <person name="Wang L."/>
            <person name="Qu L."/>
            <person name="Liu H."/>
            <person name="Sun Y."/>
            <person name="Le M."/>
            <person name="Wang Q."/>
            <person name="Wei S."/>
            <person name="Zheng Y."/>
            <person name="Lin W."/>
            <person name="Duan Y."/>
            <person name="Cao H."/>
            <person name="Xiong S."/>
            <person name="Wang X."/>
            <person name="Wei L."/>
            <person name="Li C."/>
            <person name="Ma Q."/>
            <person name="Ju M."/>
            <person name="Zhao R."/>
            <person name="Li G."/>
            <person name="Mu C."/>
            <person name="Tian Q."/>
            <person name="Mei H."/>
            <person name="Zhang T."/>
            <person name="Gao T."/>
            <person name="Zhang H."/>
        </authorList>
    </citation>
    <scope>NUCLEOTIDE SEQUENCE</scope>
    <source>
        <strain evidence="1">KEN1</strain>
    </source>
</reference>
<dbReference type="PANTHER" id="PTHR33116:SF76">
    <property type="entry name" value="DUF4283 DOMAIN-CONTAINING PROTEIN"/>
    <property type="match status" value="1"/>
</dbReference>
<accession>A0AAW2XBF5</accession>
<comment type="caution">
    <text evidence="1">The sequence shown here is derived from an EMBL/GenBank/DDBJ whole genome shotgun (WGS) entry which is preliminary data.</text>
</comment>
<name>A0AAW2XBF5_9LAMI</name>
<evidence type="ECO:0008006" key="2">
    <source>
        <dbReference type="Google" id="ProtNLM"/>
    </source>
</evidence>
<dbReference type="AlphaFoldDB" id="A0AAW2XBF5"/>
<proteinExistence type="predicted"/>
<protein>
    <recommendedName>
        <fullName evidence="2">Reverse transcriptase</fullName>
    </recommendedName>
</protein>
<reference evidence="1" key="1">
    <citation type="submission" date="2020-06" db="EMBL/GenBank/DDBJ databases">
        <authorList>
            <person name="Li T."/>
            <person name="Hu X."/>
            <person name="Zhang T."/>
            <person name="Song X."/>
            <person name="Zhang H."/>
            <person name="Dai N."/>
            <person name="Sheng W."/>
            <person name="Hou X."/>
            <person name="Wei L."/>
        </authorList>
    </citation>
    <scope>NUCLEOTIDE SEQUENCE</scope>
    <source>
        <strain evidence="1">KEN1</strain>
        <tissue evidence="1">Leaf</tissue>
    </source>
</reference>
<dbReference type="PANTHER" id="PTHR33116">
    <property type="entry name" value="REVERSE TRANSCRIPTASE ZINC-BINDING DOMAIN-CONTAINING PROTEIN-RELATED-RELATED"/>
    <property type="match status" value="1"/>
</dbReference>
<sequence length="328" mass="37044">MGIILLNAFSLRNHLLSELVRGERQGRLTDLCYLRPWVKHILSEEEALLLVLPVTPEEVKQAVFTIDEVKAPGPDGYSSGFFKSCMADYCRGAPPPRCSLKVDIRKACDTVEWDFLSAVLKLFGFLEQFILWIEDNLLPKQEVSHFTGGVRSYICCILVLRTIFSYSAGRTRPRCIFSNKDSQSLLTSWDSTSTFRRAISSYLGQQLLIGTHCSPSWTFEKGSFPSILGTPPLGFMIVYADCKPILLKIDSLIKGWDGIMLSFAGRVQLIKSVLTALQVYWAMAFILLKTIIREIEKRLRSFFWKGCTGVGYAKVSWKQVCRPVTEGV</sequence>
<gene>
    <name evidence="1" type="ORF">Slati_1509500</name>
</gene>
<evidence type="ECO:0000313" key="1">
    <source>
        <dbReference type="EMBL" id="KAL0449531.1"/>
    </source>
</evidence>